<keyword evidence="4" id="KW-1185">Reference proteome</keyword>
<feature type="compositionally biased region" description="Low complexity" evidence="2">
    <location>
        <begin position="185"/>
        <end position="200"/>
    </location>
</feature>
<dbReference type="EMBL" id="AP022588">
    <property type="protein sequence ID" value="BBY27900.1"/>
    <property type="molecule type" value="Genomic_DNA"/>
</dbReference>
<dbReference type="RefSeq" id="WP_163796727.1">
    <property type="nucleotide sequence ID" value="NZ_AP022588.1"/>
</dbReference>
<feature type="coiled-coil region" evidence="1">
    <location>
        <begin position="38"/>
        <end position="141"/>
    </location>
</feature>
<feature type="region of interest" description="Disordered" evidence="2">
    <location>
        <begin position="166"/>
        <end position="223"/>
    </location>
</feature>
<feature type="compositionally biased region" description="Basic and acidic residues" evidence="2">
    <location>
        <begin position="166"/>
        <end position="181"/>
    </location>
</feature>
<protein>
    <recommendedName>
        <fullName evidence="5">Heparin-binding hemagglutinin</fullName>
    </recommendedName>
</protein>
<gene>
    <name evidence="3" type="ORF">MSEDJ_19960</name>
</gene>
<evidence type="ECO:0000256" key="1">
    <source>
        <dbReference type="SAM" id="Coils"/>
    </source>
</evidence>
<name>A0A7I7QPC8_9MYCO</name>
<proteinExistence type="predicted"/>
<sequence>MAEKNQTNIEDLKAPLLAAVGAADLALATVNEILATLRERAGDARTDAEARVEEARANLTKLQEDLPSQVGEFRERLNADELREELRKAAETYAESATATYNKLVERGEEALARLRSQPALEEAANRVESVTDQAVELTQDALGNVATQTRAVGERAAKLVGVELPKRAEKAAEPVKEAAKKAPAKAPAKKAPAPAAAKAPAKKAPAKKAPAKKAPAKKVTQK</sequence>
<feature type="compositionally biased region" description="Basic residues" evidence="2">
    <location>
        <begin position="201"/>
        <end position="223"/>
    </location>
</feature>
<keyword evidence="1" id="KW-0175">Coiled coil</keyword>
<dbReference type="Gene3D" id="1.20.5.1230">
    <property type="entry name" value="Apolipoprotein A-I"/>
    <property type="match status" value="1"/>
</dbReference>
<dbReference type="KEGG" id="msei:MSEDJ_19960"/>
<evidence type="ECO:0008006" key="5">
    <source>
        <dbReference type="Google" id="ProtNLM"/>
    </source>
</evidence>
<dbReference type="Proteomes" id="UP000467193">
    <property type="component" value="Chromosome"/>
</dbReference>
<dbReference type="AlphaFoldDB" id="A0A7I7QPC8"/>
<evidence type="ECO:0000313" key="3">
    <source>
        <dbReference type="EMBL" id="BBY27900.1"/>
    </source>
</evidence>
<organism evidence="3 4">
    <name type="scientific">Mycolicibacterium sediminis</name>
    <dbReference type="NCBI Taxonomy" id="1286180"/>
    <lineage>
        <taxon>Bacteria</taxon>
        <taxon>Bacillati</taxon>
        <taxon>Actinomycetota</taxon>
        <taxon>Actinomycetes</taxon>
        <taxon>Mycobacteriales</taxon>
        <taxon>Mycobacteriaceae</taxon>
        <taxon>Mycolicibacterium</taxon>
    </lineage>
</organism>
<evidence type="ECO:0000313" key="4">
    <source>
        <dbReference type="Proteomes" id="UP000467193"/>
    </source>
</evidence>
<reference evidence="3 4" key="1">
    <citation type="journal article" date="2019" name="Emerg. Microbes Infect.">
        <title>Comprehensive subspecies identification of 175 nontuberculous mycobacteria species based on 7547 genomic profiles.</title>
        <authorList>
            <person name="Matsumoto Y."/>
            <person name="Kinjo T."/>
            <person name="Motooka D."/>
            <person name="Nabeya D."/>
            <person name="Jung N."/>
            <person name="Uechi K."/>
            <person name="Horii T."/>
            <person name="Iida T."/>
            <person name="Fujita J."/>
            <person name="Nakamura S."/>
        </authorList>
    </citation>
    <scope>NUCLEOTIDE SEQUENCE [LARGE SCALE GENOMIC DNA]</scope>
    <source>
        <strain evidence="3 4">JCM 17899</strain>
    </source>
</reference>
<accession>A0A7I7QPC8</accession>
<evidence type="ECO:0000256" key="2">
    <source>
        <dbReference type="SAM" id="MobiDB-lite"/>
    </source>
</evidence>